<accession>A0A838A7U0</accession>
<feature type="compositionally biased region" description="Basic and acidic residues" evidence="1">
    <location>
        <begin position="9"/>
        <end position="19"/>
    </location>
</feature>
<dbReference type="EMBL" id="JACCKD010000001">
    <property type="protein sequence ID" value="MBA0124677.1"/>
    <property type="molecule type" value="Genomic_DNA"/>
</dbReference>
<proteinExistence type="predicted"/>
<keyword evidence="2" id="KW-0812">Transmembrane</keyword>
<organism evidence="3 4">
    <name type="scientific">Haloechinothrix aidingensis</name>
    <dbReference type="NCBI Taxonomy" id="2752311"/>
    <lineage>
        <taxon>Bacteria</taxon>
        <taxon>Bacillati</taxon>
        <taxon>Actinomycetota</taxon>
        <taxon>Actinomycetes</taxon>
        <taxon>Pseudonocardiales</taxon>
        <taxon>Pseudonocardiaceae</taxon>
        <taxon>Haloechinothrix</taxon>
    </lineage>
</organism>
<evidence type="ECO:0000256" key="2">
    <source>
        <dbReference type="SAM" id="Phobius"/>
    </source>
</evidence>
<protein>
    <recommendedName>
        <fullName evidence="5">Cholesterol esterase</fullName>
    </recommendedName>
</protein>
<keyword evidence="2" id="KW-0472">Membrane</keyword>
<feature type="transmembrane region" description="Helical" evidence="2">
    <location>
        <begin position="28"/>
        <end position="51"/>
    </location>
</feature>
<keyword evidence="2" id="KW-1133">Transmembrane helix</keyword>
<evidence type="ECO:0000313" key="3">
    <source>
        <dbReference type="EMBL" id="MBA0124677.1"/>
    </source>
</evidence>
<dbReference type="RefSeq" id="WP_180891505.1">
    <property type="nucleotide sequence ID" value="NZ_JACCKD010000001.1"/>
</dbReference>
<dbReference type="InterPro" id="IPR046198">
    <property type="entry name" value="DUF6230"/>
</dbReference>
<dbReference type="Pfam" id="PF19741">
    <property type="entry name" value="DUF6230"/>
    <property type="match status" value="1"/>
</dbReference>
<evidence type="ECO:0008006" key="5">
    <source>
        <dbReference type="Google" id="ProtNLM"/>
    </source>
</evidence>
<feature type="region of interest" description="Disordered" evidence="1">
    <location>
        <begin position="1"/>
        <end position="20"/>
    </location>
</feature>
<reference evidence="3 4" key="1">
    <citation type="submission" date="2020-07" db="EMBL/GenBank/DDBJ databases">
        <title>Genome of Haloechinothrix sp.</title>
        <authorList>
            <person name="Tang S.-K."/>
            <person name="Yang L."/>
            <person name="Zhu W.-Y."/>
        </authorList>
    </citation>
    <scope>NUCLEOTIDE SEQUENCE [LARGE SCALE GENOMIC DNA]</scope>
    <source>
        <strain evidence="3 4">YIM 98757</strain>
    </source>
</reference>
<name>A0A838A7U0_9PSEU</name>
<evidence type="ECO:0000256" key="1">
    <source>
        <dbReference type="SAM" id="MobiDB-lite"/>
    </source>
</evidence>
<sequence>MVVVTHASPHADESAEPRHGGRTRWRRFAGLLVPALLIAVVMVFGVLHGVLPIAVAAEGQQRIKVEIEEMTATGYGAFPQFFESQDGQRHPVVVVGFSDMRATGMCGSGKVETPIGDYVLRAESQDEDGQPVQASDVKLAIENIDGANLGGETLSLNRHETAPDGTPVDSGPEGTLPITARSVLLDVHADVRWLTTSGLRLSGVDLTAGTNVEECF</sequence>
<evidence type="ECO:0000313" key="4">
    <source>
        <dbReference type="Proteomes" id="UP000582974"/>
    </source>
</evidence>
<gene>
    <name evidence="3" type="ORF">H0B56_03890</name>
</gene>
<dbReference type="AlphaFoldDB" id="A0A838A7U0"/>
<feature type="region of interest" description="Disordered" evidence="1">
    <location>
        <begin position="150"/>
        <end position="175"/>
    </location>
</feature>
<keyword evidence="4" id="KW-1185">Reference proteome</keyword>
<dbReference type="Proteomes" id="UP000582974">
    <property type="component" value="Unassembled WGS sequence"/>
</dbReference>
<comment type="caution">
    <text evidence="3">The sequence shown here is derived from an EMBL/GenBank/DDBJ whole genome shotgun (WGS) entry which is preliminary data.</text>
</comment>